<sequence length="861" mass="97973">MNNTALKMNSSLEVFQNRVGTRFEMYNSLFTSLPFHRVEKTGVLLSLFVLHCEEGYQKQQSPRQIIQSFLAQYTSYQTEQEQNDILFRFIQYAERQVVLFDALEEGAFSEIHDMHGIGTMKQLGSAVVQAKAEDLLEQKLKGYAVRMVLTAHPTQFYPSNVLGIINDLSKALATDDTSLAHSYLRQLGKTPFFKKEKPTPYEEAVNLIWFLENVFYKAAGNIMSSLKNQFPAAAKHNPKLIRMGFWPGGDRDGNPFVKAETTLRVADALRSGVVRSYYRNIRALKRRLTFKGVESVVKDLETRLYNNLFVPGYTFDLTKEEILEALQEIKVLLIEEHSSLFLNQVEALITKVELFGLYFASLDIRQDSSVHAHLLEELALVTDVLPGDYATLSDSDKIEALKAVSGSVEPAVLEDELLRDTLETIGAIQTIQDYNGEEGCHRYIISHSTSALNVLEAYTLFKLNGWQETEISVDIVPLFETIDDLRNAADVMRQLYTYEPYSSHLRRRGNVQTIMLGFSDGTKDGGYFMANWSIYKAKAALTEVSREYGLEVIFFDGRGGPPARGGGKTQQFYASMGSDIANKEIQLTIQGQTISSNFGHVNSAQYNIEQLMHAGISNALFSQRKPTLTEQEDDLLQKLADKSFVAYSKLKNHPVFLDYLTYISPLRYYGEANIGSRPSKRNSGKLNLNDLRAVPYVGAWSQLKQNLPGYYGVGLALEQMHEEGNWEELTQLYKKSLFFKTLLDNCEMAMKKCFFPVTAYLVEHPKYGELWNIIYEEFERTKKYVLKLSDTHELMADKPVDQMSIQTRQRIELPLITIQQYALANIRELEEQDPLTEAKKVYEKMVVRCSFGIINAERNSA</sequence>
<evidence type="ECO:0000313" key="4">
    <source>
        <dbReference type="Proteomes" id="UP001597094"/>
    </source>
</evidence>
<evidence type="ECO:0000256" key="2">
    <source>
        <dbReference type="ARBA" id="ARBA00022419"/>
    </source>
</evidence>
<reference evidence="4" key="1">
    <citation type="journal article" date="2019" name="Int. J. Syst. Evol. Microbiol.">
        <title>The Global Catalogue of Microorganisms (GCM) 10K type strain sequencing project: providing services to taxonomists for standard genome sequencing and annotation.</title>
        <authorList>
            <consortium name="The Broad Institute Genomics Platform"/>
            <consortium name="The Broad Institute Genome Sequencing Center for Infectious Disease"/>
            <person name="Wu L."/>
            <person name="Ma J."/>
        </authorList>
    </citation>
    <scope>NUCLEOTIDE SEQUENCE [LARGE SCALE GENOMIC DNA]</scope>
    <source>
        <strain evidence="4">JCM 31319</strain>
    </source>
</reference>
<evidence type="ECO:0000256" key="1">
    <source>
        <dbReference type="ARBA" id="ARBA00003670"/>
    </source>
</evidence>
<dbReference type="PRINTS" id="PR00150">
    <property type="entry name" value="PEPCARBXLASE"/>
</dbReference>
<dbReference type="SUPFAM" id="SSF51621">
    <property type="entry name" value="Phosphoenolpyruvate/pyruvate domain"/>
    <property type="match status" value="1"/>
</dbReference>
<dbReference type="EMBL" id="JBHTLD010000120">
    <property type="protein sequence ID" value="MFD1187161.1"/>
    <property type="molecule type" value="Genomic_DNA"/>
</dbReference>
<dbReference type="InterPro" id="IPR021135">
    <property type="entry name" value="PEP_COase"/>
</dbReference>
<organism evidence="3 4">
    <name type="scientific">Pontibacter rugosus</name>
    <dbReference type="NCBI Taxonomy" id="1745966"/>
    <lineage>
        <taxon>Bacteria</taxon>
        <taxon>Pseudomonadati</taxon>
        <taxon>Bacteroidota</taxon>
        <taxon>Cytophagia</taxon>
        <taxon>Cytophagales</taxon>
        <taxon>Hymenobacteraceae</taxon>
        <taxon>Pontibacter</taxon>
    </lineage>
</organism>
<dbReference type="Proteomes" id="UP001597094">
    <property type="component" value="Unassembled WGS sequence"/>
</dbReference>
<keyword evidence="3" id="KW-0456">Lyase</keyword>
<name>A0ABW3SR01_9BACT</name>
<dbReference type="PANTHER" id="PTHR30523:SF6">
    <property type="entry name" value="PHOSPHOENOLPYRUVATE CARBOXYLASE"/>
    <property type="match status" value="1"/>
</dbReference>
<protein>
    <recommendedName>
        <fullName evidence="2">Phosphoenolpyruvate carboxylase</fullName>
    </recommendedName>
</protein>
<dbReference type="RefSeq" id="WP_377528337.1">
    <property type="nucleotide sequence ID" value="NZ_JBHTLD010000120.1"/>
</dbReference>
<keyword evidence="4" id="KW-1185">Reference proteome</keyword>
<comment type="function">
    <text evidence="1">Forms oxaloacetate, a four-carbon dicarboxylic acid source for the tricarboxylic acid cycle.</text>
</comment>
<accession>A0ABW3SR01</accession>
<dbReference type="PANTHER" id="PTHR30523">
    <property type="entry name" value="PHOSPHOENOLPYRUVATE CARBOXYLASE"/>
    <property type="match status" value="1"/>
</dbReference>
<comment type="caution">
    <text evidence="3">The sequence shown here is derived from an EMBL/GenBank/DDBJ whole genome shotgun (WGS) entry which is preliminary data.</text>
</comment>
<dbReference type="InterPro" id="IPR015813">
    <property type="entry name" value="Pyrv/PenolPyrv_kinase-like_dom"/>
</dbReference>
<gene>
    <name evidence="3" type="ORF">ACFQ2O_13175</name>
</gene>
<evidence type="ECO:0000313" key="3">
    <source>
        <dbReference type="EMBL" id="MFD1187161.1"/>
    </source>
</evidence>
<proteinExistence type="predicted"/>
<dbReference type="GO" id="GO:0008964">
    <property type="term" value="F:phosphoenolpyruvate carboxylase activity"/>
    <property type="evidence" value="ECO:0007669"/>
    <property type="project" value="UniProtKB-EC"/>
</dbReference>
<dbReference type="Pfam" id="PF00311">
    <property type="entry name" value="PEPcase"/>
    <property type="match status" value="2"/>
</dbReference>